<feature type="non-terminal residue" evidence="1">
    <location>
        <position position="49"/>
    </location>
</feature>
<sequence length="49" mass="5711">MRQLERVAIVVEKEIRQDSNYTALDLYNMEGPLRCSGMVDNIDILYYGD</sequence>
<proteinExistence type="predicted"/>
<protein>
    <submittedName>
        <fullName evidence="1">Uncharacterized protein</fullName>
    </submittedName>
</protein>
<reference evidence="1" key="1">
    <citation type="journal article" date="2014" name="Front. Microbiol.">
        <title>High frequency of phylogenetically diverse reductive dehalogenase-homologous genes in deep subseafloor sedimentary metagenomes.</title>
        <authorList>
            <person name="Kawai M."/>
            <person name="Futagami T."/>
            <person name="Toyoda A."/>
            <person name="Takaki Y."/>
            <person name="Nishi S."/>
            <person name="Hori S."/>
            <person name="Arai W."/>
            <person name="Tsubouchi T."/>
            <person name="Morono Y."/>
            <person name="Uchiyama I."/>
            <person name="Ito T."/>
            <person name="Fujiyama A."/>
            <person name="Inagaki F."/>
            <person name="Takami H."/>
        </authorList>
    </citation>
    <scope>NUCLEOTIDE SEQUENCE</scope>
    <source>
        <strain evidence="1">Expedition CK06-06</strain>
    </source>
</reference>
<gene>
    <name evidence="1" type="ORF">S01H1_85653</name>
</gene>
<evidence type="ECO:0000313" key="1">
    <source>
        <dbReference type="EMBL" id="GAG42141.1"/>
    </source>
</evidence>
<organism evidence="1">
    <name type="scientific">marine sediment metagenome</name>
    <dbReference type="NCBI Taxonomy" id="412755"/>
    <lineage>
        <taxon>unclassified sequences</taxon>
        <taxon>metagenomes</taxon>
        <taxon>ecological metagenomes</taxon>
    </lineage>
</organism>
<accession>X0Z0C0</accession>
<comment type="caution">
    <text evidence="1">The sequence shown here is derived from an EMBL/GenBank/DDBJ whole genome shotgun (WGS) entry which is preliminary data.</text>
</comment>
<name>X0Z0C0_9ZZZZ</name>
<dbReference type="AlphaFoldDB" id="X0Z0C0"/>
<dbReference type="EMBL" id="BARS01058918">
    <property type="protein sequence ID" value="GAG42141.1"/>
    <property type="molecule type" value="Genomic_DNA"/>
</dbReference>